<evidence type="ECO:0000313" key="2">
    <source>
        <dbReference type="EMBL" id="RZS37513.1"/>
    </source>
</evidence>
<gene>
    <name evidence="2" type="ORF">EV193_10568</name>
</gene>
<dbReference type="InterPro" id="IPR013216">
    <property type="entry name" value="Methyltransf_11"/>
</dbReference>
<name>A0A4V2ESG7_9PSEU</name>
<keyword evidence="3" id="KW-1185">Reference proteome</keyword>
<evidence type="ECO:0000313" key="3">
    <source>
        <dbReference type="Proteomes" id="UP000294257"/>
    </source>
</evidence>
<keyword evidence="2" id="KW-0808">Transferase</keyword>
<dbReference type="InterPro" id="IPR029063">
    <property type="entry name" value="SAM-dependent_MTases_sf"/>
</dbReference>
<dbReference type="GO" id="GO:0032259">
    <property type="term" value="P:methylation"/>
    <property type="evidence" value="ECO:0007669"/>
    <property type="project" value="UniProtKB-KW"/>
</dbReference>
<dbReference type="Gene3D" id="3.40.50.150">
    <property type="entry name" value="Vaccinia Virus protein VP39"/>
    <property type="match status" value="1"/>
</dbReference>
<sequence length="138" mass="15433">MTAFDLDPAMITRARRRLRDRDPASVDLSVGDVCAIDLPDHSVDAVADFGIIHHVPDWRRAIAEVARVLRPGGVLLFEEVPRRVLDSWTFRTFTDHPRDDRFEADDFAVELVRNGLAPTAEIRNRVGGMVFVGAARAV</sequence>
<dbReference type="SUPFAM" id="SSF53335">
    <property type="entry name" value="S-adenosyl-L-methionine-dependent methyltransferases"/>
    <property type="match status" value="1"/>
</dbReference>
<proteinExistence type="predicted"/>
<dbReference type="PANTHER" id="PTHR43591">
    <property type="entry name" value="METHYLTRANSFERASE"/>
    <property type="match status" value="1"/>
</dbReference>
<feature type="domain" description="Methyltransferase type 11" evidence="1">
    <location>
        <begin position="2"/>
        <end position="77"/>
    </location>
</feature>
<dbReference type="RefSeq" id="WP_242613434.1">
    <property type="nucleotide sequence ID" value="NZ_SGWQ01000005.1"/>
</dbReference>
<evidence type="ECO:0000259" key="1">
    <source>
        <dbReference type="Pfam" id="PF08241"/>
    </source>
</evidence>
<dbReference type="PANTHER" id="PTHR43591:SF24">
    <property type="entry name" value="2-METHOXY-6-POLYPRENYL-1,4-BENZOQUINOL METHYLASE, MITOCHONDRIAL"/>
    <property type="match status" value="1"/>
</dbReference>
<organism evidence="2 3">
    <name type="scientific">Herbihabitans rhizosphaerae</name>
    <dbReference type="NCBI Taxonomy" id="1872711"/>
    <lineage>
        <taxon>Bacteria</taxon>
        <taxon>Bacillati</taxon>
        <taxon>Actinomycetota</taxon>
        <taxon>Actinomycetes</taxon>
        <taxon>Pseudonocardiales</taxon>
        <taxon>Pseudonocardiaceae</taxon>
        <taxon>Herbihabitans</taxon>
    </lineage>
</organism>
<dbReference type="AlphaFoldDB" id="A0A4V2ESG7"/>
<comment type="caution">
    <text evidence="2">The sequence shown here is derived from an EMBL/GenBank/DDBJ whole genome shotgun (WGS) entry which is preliminary data.</text>
</comment>
<accession>A0A4V2ESG7</accession>
<protein>
    <submittedName>
        <fullName evidence="2">Methyltransferase family protein</fullName>
    </submittedName>
</protein>
<dbReference type="Proteomes" id="UP000294257">
    <property type="component" value="Unassembled WGS sequence"/>
</dbReference>
<dbReference type="EMBL" id="SGWQ01000005">
    <property type="protein sequence ID" value="RZS37513.1"/>
    <property type="molecule type" value="Genomic_DNA"/>
</dbReference>
<dbReference type="CDD" id="cd02440">
    <property type="entry name" value="AdoMet_MTases"/>
    <property type="match status" value="1"/>
</dbReference>
<dbReference type="Pfam" id="PF08241">
    <property type="entry name" value="Methyltransf_11"/>
    <property type="match status" value="1"/>
</dbReference>
<dbReference type="GO" id="GO:0008757">
    <property type="term" value="F:S-adenosylmethionine-dependent methyltransferase activity"/>
    <property type="evidence" value="ECO:0007669"/>
    <property type="project" value="InterPro"/>
</dbReference>
<keyword evidence="2" id="KW-0489">Methyltransferase</keyword>
<reference evidence="2 3" key="1">
    <citation type="submission" date="2019-02" db="EMBL/GenBank/DDBJ databases">
        <title>Genomic Encyclopedia of Type Strains, Phase IV (KMG-IV): sequencing the most valuable type-strain genomes for metagenomic binning, comparative biology and taxonomic classification.</title>
        <authorList>
            <person name="Goeker M."/>
        </authorList>
    </citation>
    <scope>NUCLEOTIDE SEQUENCE [LARGE SCALE GENOMIC DNA]</scope>
    <source>
        <strain evidence="2 3">DSM 101727</strain>
    </source>
</reference>